<dbReference type="Proteomes" id="UP000185829">
    <property type="component" value="Unassembled WGS sequence"/>
</dbReference>
<evidence type="ECO:0000259" key="1">
    <source>
        <dbReference type="Pfam" id="PF08878"/>
    </source>
</evidence>
<feature type="domain" description="Anti-bacteriophage protein A/HamA C-terminal" evidence="1">
    <location>
        <begin position="15"/>
        <end position="277"/>
    </location>
</feature>
<dbReference type="Pfam" id="PF08878">
    <property type="entry name" value="HamA"/>
    <property type="match status" value="1"/>
</dbReference>
<dbReference type="AlphaFoldDB" id="A0A9X8R426"/>
<dbReference type="InterPro" id="IPR014976">
    <property type="entry name" value="AbpA_HamA_C"/>
</dbReference>
<gene>
    <name evidence="2" type="ORF">SAMN05878482_101846</name>
</gene>
<name>A0A9X8R426_9BACI</name>
<evidence type="ECO:0000313" key="2">
    <source>
        <dbReference type="EMBL" id="SIQ28884.1"/>
    </source>
</evidence>
<comment type="caution">
    <text evidence="2">The sequence shown here is derived from an EMBL/GenBank/DDBJ whole genome shotgun (WGS) entry which is preliminary data.</text>
</comment>
<sequence>METITPIFESDLIFEQYVEETHFRGFSVGYELEEFRYEALVDLIFSALMDFSLPESEKHSITHLNAERKMRNAARAVYASDKYSKRGEFGEILLHIIMRDYFNSIPAISKMYYKDGPNETVKGFDAVHIVTQEKDLELWLGEVKFYNNMARAIRDVLPELHAHMDKDYLRNEFLFISNKIDPNWEHAGNVKRLIDTRTSLDKIIKRIRIPVLLTYDSKIVSSYKEVCEEYKMDLIDELNKHHKKFRSSELPKNVDLVLIILPFAQKKALVEKLHEKLRVWQQI</sequence>
<dbReference type="EMBL" id="FTMX01000001">
    <property type="protein sequence ID" value="SIQ28884.1"/>
    <property type="molecule type" value="Genomic_DNA"/>
</dbReference>
<protein>
    <recommendedName>
        <fullName evidence="1">Anti-bacteriophage protein A/HamA C-terminal domain-containing protein</fullName>
    </recommendedName>
</protein>
<organism evidence="2 3">
    <name type="scientific">Peribacillus simplex</name>
    <dbReference type="NCBI Taxonomy" id="1478"/>
    <lineage>
        <taxon>Bacteria</taxon>
        <taxon>Bacillati</taxon>
        <taxon>Bacillota</taxon>
        <taxon>Bacilli</taxon>
        <taxon>Bacillales</taxon>
        <taxon>Bacillaceae</taxon>
        <taxon>Peribacillus</taxon>
    </lineage>
</organism>
<reference evidence="2 3" key="1">
    <citation type="submission" date="2017-01" db="EMBL/GenBank/DDBJ databases">
        <authorList>
            <person name="Varghese N."/>
            <person name="Submissions S."/>
        </authorList>
    </citation>
    <scope>NUCLEOTIDE SEQUENCE [LARGE SCALE GENOMIC DNA]</scope>
    <source>
        <strain evidence="2 3">RUG2-6</strain>
    </source>
</reference>
<evidence type="ECO:0000313" key="3">
    <source>
        <dbReference type="Proteomes" id="UP000185829"/>
    </source>
</evidence>
<dbReference type="RefSeq" id="WP_076365335.1">
    <property type="nucleotide sequence ID" value="NZ_FTMX01000001.1"/>
</dbReference>
<accession>A0A9X8R426</accession>
<proteinExistence type="predicted"/>